<sequence>MDMHDPYRAPATAPTASPVLPAATFAATDVAPYYSPPTLKIAALSLTTLGIYPVYWFWRNWRAIKRQTGGDQWPWARALFSPLWSFLCFSDLRNAASNHRRPLAFAPGLLGVAYFLLNFSSRFPNALWLFALFSFVPLLPVNSLLRRYHHDEGMDMRAYDRFGVWHILVVIFGGLFLLIALVGTFVQGATR</sequence>
<reference evidence="2 3" key="1">
    <citation type="submission" date="2018-10" db="EMBL/GenBank/DDBJ databases">
        <title>Comparative analysis of microorganisms from saline springs in Andes Mountain Range, Colombia.</title>
        <authorList>
            <person name="Rubin E."/>
        </authorList>
    </citation>
    <scope>NUCLEOTIDE SEQUENCE [LARGE SCALE GENOMIC DNA]</scope>
    <source>
        <strain evidence="2 3">USBA GBX 843</strain>
    </source>
</reference>
<evidence type="ECO:0000313" key="2">
    <source>
        <dbReference type="EMBL" id="RLK49905.1"/>
    </source>
</evidence>
<keyword evidence="1" id="KW-0472">Membrane</keyword>
<keyword evidence="1" id="KW-1133">Transmembrane helix</keyword>
<feature type="transmembrane region" description="Helical" evidence="1">
    <location>
        <begin position="126"/>
        <end position="145"/>
    </location>
</feature>
<gene>
    <name evidence="2" type="ORF">BCL79_3393</name>
</gene>
<evidence type="ECO:0000313" key="3">
    <source>
        <dbReference type="Proteomes" id="UP000274786"/>
    </source>
</evidence>
<comment type="caution">
    <text evidence="2">The sequence shown here is derived from an EMBL/GenBank/DDBJ whole genome shotgun (WGS) entry which is preliminary data.</text>
</comment>
<feature type="transmembrane region" description="Helical" evidence="1">
    <location>
        <begin position="103"/>
        <end position="120"/>
    </location>
</feature>
<name>A0A498C2W0_9GAMM</name>
<evidence type="ECO:0008006" key="4">
    <source>
        <dbReference type="Google" id="ProtNLM"/>
    </source>
</evidence>
<feature type="transmembrane region" description="Helical" evidence="1">
    <location>
        <begin position="41"/>
        <end position="58"/>
    </location>
</feature>
<dbReference type="RefSeq" id="WP_121043110.1">
    <property type="nucleotide sequence ID" value="NZ_RCDC01000007.1"/>
</dbReference>
<feature type="transmembrane region" description="Helical" evidence="1">
    <location>
        <begin position="165"/>
        <end position="186"/>
    </location>
</feature>
<keyword evidence="1" id="KW-0812">Transmembrane</keyword>
<dbReference type="OrthoDB" id="8750132at2"/>
<organism evidence="2 3">
    <name type="scientific">Stenotrophomonas rhizophila</name>
    <dbReference type="NCBI Taxonomy" id="216778"/>
    <lineage>
        <taxon>Bacteria</taxon>
        <taxon>Pseudomonadati</taxon>
        <taxon>Pseudomonadota</taxon>
        <taxon>Gammaproteobacteria</taxon>
        <taxon>Lysobacterales</taxon>
        <taxon>Lysobacteraceae</taxon>
        <taxon>Stenotrophomonas</taxon>
    </lineage>
</organism>
<evidence type="ECO:0000256" key="1">
    <source>
        <dbReference type="SAM" id="Phobius"/>
    </source>
</evidence>
<accession>A0A498C2W0</accession>
<dbReference type="Proteomes" id="UP000274786">
    <property type="component" value="Unassembled WGS sequence"/>
</dbReference>
<protein>
    <recommendedName>
        <fullName evidence="4">DUF4234 domain-containing protein</fullName>
    </recommendedName>
</protein>
<dbReference type="EMBL" id="RCDC01000007">
    <property type="protein sequence ID" value="RLK49905.1"/>
    <property type="molecule type" value="Genomic_DNA"/>
</dbReference>
<proteinExistence type="predicted"/>
<dbReference type="AlphaFoldDB" id="A0A498C2W0"/>